<dbReference type="Proteomes" id="UP000218702">
    <property type="component" value="Chromosome"/>
</dbReference>
<organism evidence="2 3">
    <name type="scientific">Dolichospermum compactum NIES-806</name>
    <dbReference type="NCBI Taxonomy" id="1973481"/>
    <lineage>
        <taxon>Bacteria</taxon>
        <taxon>Bacillati</taxon>
        <taxon>Cyanobacteriota</taxon>
        <taxon>Cyanophyceae</taxon>
        <taxon>Nostocales</taxon>
        <taxon>Aphanizomenonaceae</taxon>
        <taxon>Dolichospermum</taxon>
        <taxon>Dolichospermum compactum</taxon>
    </lineage>
</organism>
<dbReference type="GO" id="GO:0016491">
    <property type="term" value="F:oxidoreductase activity"/>
    <property type="evidence" value="ECO:0007669"/>
    <property type="project" value="InterPro"/>
</dbReference>
<dbReference type="KEGG" id="dcm:NIES806_43740"/>
<dbReference type="InterPro" id="IPR013766">
    <property type="entry name" value="Thioredoxin_domain"/>
</dbReference>
<dbReference type="RefSeq" id="WP_096670549.1">
    <property type="nucleotide sequence ID" value="NZ_AP018316.1"/>
</dbReference>
<dbReference type="EMBL" id="AP018316">
    <property type="protein sequence ID" value="BAZ88140.1"/>
    <property type="molecule type" value="Genomic_DNA"/>
</dbReference>
<dbReference type="InterPro" id="IPR036249">
    <property type="entry name" value="Thioredoxin-like_sf"/>
</dbReference>
<dbReference type="PANTHER" id="PTHR43640">
    <property type="entry name" value="OS07G0260300 PROTEIN"/>
    <property type="match status" value="1"/>
</dbReference>
<dbReference type="GO" id="GO:0016209">
    <property type="term" value="F:antioxidant activity"/>
    <property type="evidence" value="ECO:0007669"/>
    <property type="project" value="InterPro"/>
</dbReference>
<evidence type="ECO:0000313" key="3">
    <source>
        <dbReference type="Proteomes" id="UP000218702"/>
    </source>
</evidence>
<gene>
    <name evidence="2" type="ORF">NIES806_43740</name>
</gene>
<dbReference type="Gene3D" id="3.40.30.10">
    <property type="entry name" value="Glutaredoxin"/>
    <property type="match status" value="1"/>
</dbReference>
<dbReference type="InterPro" id="IPR047262">
    <property type="entry name" value="PRX-like1"/>
</dbReference>
<evidence type="ECO:0000313" key="2">
    <source>
        <dbReference type="EMBL" id="BAZ88140.1"/>
    </source>
</evidence>
<evidence type="ECO:0000259" key="1">
    <source>
        <dbReference type="PROSITE" id="PS51352"/>
    </source>
</evidence>
<dbReference type="Pfam" id="PF00578">
    <property type="entry name" value="AhpC-TSA"/>
    <property type="match status" value="1"/>
</dbReference>
<dbReference type="OrthoDB" id="9809746at2"/>
<keyword evidence="3" id="KW-1185">Reference proteome</keyword>
<dbReference type="AlphaFoldDB" id="A0A1Z4V996"/>
<dbReference type="PROSITE" id="PS51352">
    <property type="entry name" value="THIOREDOXIN_2"/>
    <property type="match status" value="1"/>
</dbReference>
<feature type="domain" description="Thioredoxin" evidence="1">
    <location>
        <begin position="9"/>
        <end position="165"/>
    </location>
</feature>
<sequence length="199" mass="22256">MALTPSTMLPLGTLAPKFNLPDVVSGKTISLANFADKKVLVVIFVSRHCPFVQHIKFELAKLGQDYKNRNVGILAISSNDINTHPNDAPELLKDFAQEIDLSYSLLYDESQKAAKDFFAACTPDFFIFNAHRKLAYRGQLDDSRPKNDLPVTGQDLRKAINYVLADEEIIWQQKPSIGCNIKWKAGNEPVYYKVPVAVG</sequence>
<dbReference type="CDD" id="cd02969">
    <property type="entry name" value="PRX_like1"/>
    <property type="match status" value="1"/>
</dbReference>
<dbReference type="SUPFAM" id="SSF52833">
    <property type="entry name" value="Thioredoxin-like"/>
    <property type="match status" value="1"/>
</dbReference>
<dbReference type="PANTHER" id="PTHR43640:SF1">
    <property type="entry name" value="THIOREDOXIN-DEPENDENT PEROXIREDOXIN"/>
    <property type="match status" value="1"/>
</dbReference>
<protein>
    <recommendedName>
        <fullName evidence="1">Thioredoxin domain-containing protein</fullName>
    </recommendedName>
</protein>
<proteinExistence type="predicted"/>
<dbReference type="InterPro" id="IPR000866">
    <property type="entry name" value="AhpC/TSA"/>
</dbReference>
<accession>A0A1Z4V996</accession>
<name>A0A1Z4V996_9CYAN</name>
<reference evidence="2 3" key="1">
    <citation type="submission" date="2017-06" db="EMBL/GenBank/DDBJ databases">
        <title>Genome sequencing of cyanobaciteial culture collection at National Institute for Environmental Studies (NIES).</title>
        <authorList>
            <person name="Hirose Y."/>
            <person name="Shimura Y."/>
            <person name="Fujisawa T."/>
            <person name="Nakamura Y."/>
            <person name="Kawachi M."/>
        </authorList>
    </citation>
    <scope>NUCLEOTIDE SEQUENCE [LARGE SCALE GENOMIC DNA]</scope>
    <source>
        <strain evidence="2 3">NIES-806</strain>
    </source>
</reference>